<keyword evidence="5" id="KW-0804">Transcription</keyword>
<dbReference type="InterPro" id="IPR002078">
    <property type="entry name" value="Sigma_54_int"/>
</dbReference>
<organism evidence="9 10">
    <name type="scientific">Azohydromonas lata</name>
    <dbReference type="NCBI Taxonomy" id="45677"/>
    <lineage>
        <taxon>Bacteria</taxon>
        <taxon>Pseudomonadati</taxon>
        <taxon>Pseudomonadota</taxon>
        <taxon>Betaproteobacteria</taxon>
        <taxon>Burkholderiales</taxon>
        <taxon>Sphaerotilaceae</taxon>
        <taxon>Azohydromonas</taxon>
    </lineage>
</organism>
<dbReference type="RefSeq" id="WP_322465930.1">
    <property type="nucleotide sequence ID" value="NZ_JAXOJX010000021.1"/>
</dbReference>
<dbReference type="SUPFAM" id="SSF52540">
    <property type="entry name" value="P-loop containing nucleoside triphosphate hydrolases"/>
    <property type="match status" value="1"/>
</dbReference>
<evidence type="ECO:0000256" key="4">
    <source>
        <dbReference type="ARBA" id="ARBA00023125"/>
    </source>
</evidence>
<dbReference type="InterPro" id="IPR011006">
    <property type="entry name" value="CheY-like_superfamily"/>
</dbReference>
<dbReference type="Pfam" id="PF02954">
    <property type="entry name" value="HTH_8"/>
    <property type="match status" value="1"/>
</dbReference>
<evidence type="ECO:0000313" key="9">
    <source>
        <dbReference type="EMBL" id="MDZ5457674.1"/>
    </source>
</evidence>
<dbReference type="PANTHER" id="PTHR32071:SF91">
    <property type="entry name" value="TUNGSTATE-RESPONSIVE TWO COMPONENT SIGMA54-DEPENDENT SIGNAL TRANSDUCTION SYSTEM RESPONSE REGULATOR FIS FAMILY"/>
    <property type="match status" value="1"/>
</dbReference>
<evidence type="ECO:0000313" key="10">
    <source>
        <dbReference type="Proteomes" id="UP001293718"/>
    </source>
</evidence>
<dbReference type="PRINTS" id="PR01590">
    <property type="entry name" value="HTHFIS"/>
</dbReference>
<evidence type="ECO:0000256" key="3">
    <source>
        <dbReference type="ARBA" id="ARBA00023015"/>
    </source>
</evidence>
<dbReference type="Proteomes" id="UP001293718">
    <property type="component" value="Unassembled WGS sequence"/>
</dbReference>
<evidence type="ECO:0000256" key="6">
    <source>
        <dbReference type="PROSITE-ProRule" id="PRU00169"/>
    </source>
</evidence>
<dbReference type="InterPro" id="IPR027417">
    <property type="entry name" value="P-loop_NTPase"/>
</dbReference>
<dbReference type="InterPro" id="IPR003593">
    <property type="entry name" value="AAA+_ATPase"/>
</dbReference>
<keyword evidence="1" id="KW-0547">Nucleotide-binding</keyword>
<gene>
    <name evidence="9" type="ORF">SM757_13925</name>
</gene>
<keyword evidence="3" id="KW-0805">Transcription regulation</keyword>
<dbReference type="Pfam" id="PF00072">
    <property type="entry name" value="Response_reg"/>
    <property type="match status" value="1"/>
</dbReference>
<keyword evidence="10" id="KW-1185">Reference proteome</keyword>
<feature type="domain" description="Sigma-54 factor interaction" evidence="7">
    <location>
        <begin position="160"/>
        <end position="389"/>
    </location>
</feature>
<name>A0ABU5IFR2_9BURK</name>
<reference evidence="9 10" key="1">
    <citation type="submission" date="2023-11" db="EMBL/GenBank/DDBJ databases">
        <title>Draft genome of Azohydromonas lata strain H1 (DSM1123), a polyhydroxyalkanoate producer.</title>
        <authorList>
            <person name="Traversa D."/>
            <person name="D'Addabbo P."/>
            <person name="Pazzani C."/>
            <person name="Manzari C."/>
            <person name="Chiara M."/>
            <person name="Scrascia M."/>
        </authorList>
    </citation>
    <scope>NUCLEOTIDE SEQUENCE [LARGE SCALE GENOMIC DNA]</scope>
    <source>
        <strain evidence="9 10">H1</strain>
    </source>
</reference>
<dbReference type="Gene3D" id="3.40.50.300">
    <property type="entry name" value="P-loop containing nucleotide triphosphate hydrolases"/>
    <property type="match status" value="1"/>
</dbReference>
<dbReference type="InterPro" id="IPR025944">
    <property type="entry name" value="Sigma_54_int_dom_CS"/>
</dbReference>
<dbReference type="PROSITE" id="PS50045">
    <property type="entry name" value="SIGMA54_INTERACT_4"/>
    <property type="match status" value="1"/>
</dbReference>
<dbReference type="Gene3D" id="1.10.8.60">
    <property type="match status" value="1"/>
</dbReference>
<evidence type="ECO:0000256" key="1">
    <source>
        <dbReference type="ARBA" id="ARBA00022741"/>
    </source>
</evidence>
<keyword evidence="6" id="KW-0597">Phosphoprotein</keyword>
<dbReference type="Gene3D" id="1.10.10.60">
    <property type="entry name" value="Homeodomain-like"/>
    <property type="match status" value="1"/>
</dbReference>
<evidence type="ECO:0000259" key="7">
    <source>
        <dbReference type="PROSITE" id="PS50045"/>
    </source>
</evidence>
<dbReference type="SMART" id="SM00448">
    <property type="entry name" value="REC"/>
    <property type="match status" value="1"/>
</dbReference>
<feature type="domain" description="Response regulatory" evidence="8">
    <location>
        <begin position="18"/>
        <end position="132"/>
    </location>
</feature>
<dbReference type="PROSITE" id="PS00676">
    <property type="entry name" value="SIGMA54_INTERACT_2"/>
    <property type="match status" value="1"/>
</dbReference>
<dbReference type="PROSITE" id="PS50110">
    <property type="entry name" value="RESPONSE_REGULATORY"/>
    <property type="match status" value="1"/>
</dbReference>
<dbReference type="InterPro" id="IPR025943">
    <property type="entry name" value="Sigma_54_int_dom_ATP-bd_2"/>
</dbReference>
<comment type="caution">
    <text evidence="9">The sequence shown here is derived from an EMBL/GenBank/DDBJ whole genome shotgun (WGS) entry which is preliminary data.</text>
</comment>
<feature type="modified residue" description="4-aspartylphosphate" evidence="6">
    <location>
        <position position="67"/>
    </location>
</feature>
<dbReference type="Pfam" id="PF25601">
    <property type="entry name" value="AAA_lid_14"/>
    <property type="match status" value="1"/>
</dbReference>
<dbReference type="SUPFAM" id="SSF46689">
    <property type="entry name" value="Homeodomain-like"/>
    <property type="match status" value="1"/>
</dbReference>
<dbReference type="PROSITE" id="PS00688">
    <property type="entry name" value="SIGMA54_INTERACT_3"/>
    <property type="match status" value="1"/>
</dbReference>
<dbReference type="Gene3D" id="3.40.50.2300">
    <property type="match status" value="1"/>
</dbReference>
<keyword evidence="2" id="KW-0067">ATP-binding</keyword>
<keyword evidence="4" id="KW-0238">DNA-binding</keyword>
<dbReference type="CDD" id="cd00009">
    <property type="entry name" value="AAA"/>
    <property type="match status" value="1"/>
</dbReference>
<dbReference type="InterPro" id="IPR002197">
    <property type="entry name" value="HTH_Fis"/>
</dbReference>
<dbReference type="Pfam" id="PF00158">
    <property type="entry name" value="Sigma54_activat"/>
    <property type="match status" value="1"/>
</dbReference>
<dbReference type="InterPro" id="IPR058031">
    <property type="entry name" value="AAA_lid_NorR"/>
</dbReference>
<proteinExistence type="predicted"/>
<protein>
    <submittedName>
        <fullName evidence="9">Sigma-54 dependent transcriptional regulator</fullName>
    </submittedName>
</protein>
<dbReference type="InterPro" id="IPR009057">
    <property type="entry name" value="Homeodomain-like_sf"/>
</dbReference>
<dbReference type="InterPro" id="IPR001789">
    <property type="entry name" value="Sig_transdc_resp-reg_receiver"/>
</dbReference>
<dbReference type="SMART" id="SM00382">
    <property type="entry name" value="AAA"/>
    <property type="match status" value="1"/>
</dbReference>
<dbReference type="SUPFAM" id="SSF52172">
    <property type="entry name" value="CheY-like"/>
    <property type="match status" value="1"/>
</dbReference>
<dbReference type="EMBL" id="JAXOJX010000021">
    <property type="protein sequence ID" value="MDZ5457674.1"/>
    <property type="molecule type" value="Genomic_DNA"/>
</dbReference>
<sequence>MTPHTAPSSPAERWPLASVLVVDDEEGMRNFLTKTLATRCGQVLAAGSAEEAAQLCAQHRFDLLILDIALPGKSGLELLRELREQGHSGEVILITAFADLDTAIEALRAGASDFILKPFRIAQILNAMAQCLERSRLARENFILRRTLSEKTPPSPLDGFVGGSAVMAQLQHALQRAAAVPSTVLLAGESGTGKELAALALHARSPRAAGPFVPVNCATLSPDLIDSELFGHARGAFTGAARSRDGLFYYAQGGTLFLDEIGELPLPQQATLLRVLEERRIRPVGSEQQIPVDVRIVAATNRALAEEAKAGRFRKDLYYRLQVVEITLPPLRAHKEDLPALVAHFIATLAPQLGLEPISVSDEQMAYLQQYDWPGNVRELRNLVERSLILGALNVQALYPGLEPAPGPVPAGAAGAAVRAPEPTGTAAPTDLQTLEKRHILSVLESVGGDKTRAAALLGISRRTLERRCAEWQLGA</sequence>
<dbReference type="PANTHER" id="PTHR32071">
    <property type="entry name" value="TRANSCRIPTIONAL REGULATORY PROTEIN"/>
    <property type="match status" value="1"/>
</dbReference>
<evidence type="ECO:0000256" key="5">
    <source>
        <dbReference type="ARBA" id="ARBA00023163"/>
    </source>
</evidence>
<dbReference type="CDD" id="cd00156">
    <property type="entry name" value="REC"/>
    <property type="match status" value="1"/>
</dbReference>
<evidence type="ECO:0000256" key="2">
    <source>
        <dbReference type="ARBA" id="ARBA00022840"/>
    </source>
</evidence>
<evidence type="ECO:0000259" key="8">
    <source>
        <dbReference type="PROSITE" id="PS50110"/>
    </source>
</evidence>
<accession>A0ABU5IFR2</accession>